<sequence>MGLYAAKNAVLVAAQLGLGHAARALLIHMALECWDDEHNPGGQPPRRYFAGREASALALGFLAPSNGSAAAHQAVKRAVTELTHTGAITRLRSGRNGRAAEFELNLNSTKPPTRGRRLPEFRDRVTDV</sequence>
<evidence type="ECO:0000313" key="1">
    <source>
        <dbReference type="EMBL" id="TFB87274.1"/>
    </source>
</evidence>
<keyword evidence="2" id="KW-1185">Reference proteome</keyword>
<comment type="caution">
    <text evidence="1">The sequence shown here is derived from an EMBL/GenBank/DDBJ whole genome shotgun (WGS) entry which is preliminary data.</text>
</comment>
<organism evidence="1 2">
    <name type="scientific">Cryobacterium algoricola</name>
    <dbReference type="NCBI Taxonomy" id="1259183"/>
    <lineage>
        <taxon>Bacteria</taxon>
        <taxon>Bacillati</taxon>
        <taxon>Actinomycetota</taxon>
        <taxon>Actinomycetes</taxon>
        <taxon>Micrococcales</taxon>
        <taxon>Microbacteriaceae</taxon>
        <taxon>Cryobacterium</taxon>
    </lineage>
</organism>
<reference evidence="1 2" key="1">
    <citation type="submission" date="2019-03" db="EMBL/GenBank/DDBJ databases">
        <title>Genomics of glacier-inhabiting Cryobacterium strains.</title>
        <authorList>
            <person name="Liu Q."/>
            <person name="Xin Y.-H."/>
        </authorList>
    </citation>
    <scope>NUCLEOTIDE SEQUENCE [LARGE SCALE GENOMIC DNA]</scope>
    <source>
        <strain evidence="1 2">MDB2-B</strain>
    </source>
</reference>
<dbReference type="RefSeq" id="WP_134534430.1">
    <property type="nucleotide sequence ID" value="NZ_SOFG01000011.1"/>
</dbReference>
<proteinExistence type="predicted"/>
<name>A0ABY2ID31_9MICO</name>
<evidence type="ECO:0000313" key="2">
    <source>
        <dbReference type="Proteomes" id="UP000297608"/>
    </source>
</evidence>
<evidence type="ECO:0008006" key="3">
    <source>
        <dbReference type="Google" id="ProtNLM"/>
    </source>
</evidence>
<accession>A0ABY2ID31</accession>
<dbReference type="Proteomes" id="UP000297608">
    <property type="component" value="Unassembled WGS sequence"/>
</dbReference>
<protein>
    <recommendedName>
        <fullName evidence="3">Helix-turn-helix domain-containing protein</fullName>
    </recommendedName>
</protein>
<gene>
    <name evidence="1" type="ORF">E3O44_09115</name>
</gene>
<dbReference type="EMBL" id="SOFG01000011">
    <property type="protein sequence ID" value="TFB87274.1"/>
    <property type="molecule type" value="Genomic_DNA"/>
</dbReference>